<gene>
    <name evidence="2" type="ORF">SU86_001035</name>
</gene>
<keyword evidence="1" id="KW-0472">Membrane</keyword>
<feature type="transmembrane region" description="Helical" evidence="1">
    <location>
        <begin position="12"/>
        <end position="31"/>
    </location>
</feature>
<feature type="transmembrane region" description="Helical" evidence="1">
    <location>
        <begin position="37"/>
        <end position="59"/>
    </location>
</feature>
<dbReference type="EMBL" id="CP011097">
    <property type="protein sequence ID" value="AJZ75203.1"/>
    <property type="molecule type" value="Genomic_DNA"/>
</dbReference>
<keyword evidence="1" id="KW-0812">Transmembrane</keyword>
<dbReference type="GeneID" id="24874962"/>
<organism evidence="2 3">
    <name type="scientific">Candidatus Nitrosotenuis cloacae</name>
    <dbReference type="NCBI Taxonomy" id="1603555"/>
    <lineage>
        <taxon>Archaea</taxon>
        <taxon>Nitrososphaerota</taxon>
        <taxon>Candidatus Nitrosotenuis</taxon>
    </lineage>
</organism>
<reference evidence="2 3" key="1">
    <citation type="journal article" date="2016" name="Sci. Rep.">
        <title>A novel ammonia-oxidizing archaeon from wastewater treatment plant: Its enrichment, physiological and genomic characteristics.</title>
        <authorList>
            <person name="Li Y."/>
            <person name="Ding K."/>
            <person name="Wen X."/>
            <person name="Zhang B."/>
            <person name="Shen B."/>
            <person name="Yang Y."/>
        </authorList>
    </citation>
    <scope>NUCLEOTIDE SEQUENCE [LARGE SCALE GENOMIC DNA]</scope>
    <source>
        <strain evidence="2 3">SAT1</strain>
    </source>
</reference>
<protein>
    <submittedName>
        <fullName evidence="2">Uncharacterized protein</fullName>
    </submittedName>
</protein>
<name>A0A3G1B5C8_9ARCH</name>
<dbReference type="KEGG" id="tah:SU86_001035"/>
<evidence type="ECO:0000313" key="2">
    <source>
        <dbReference type="EMBL" id="AJZ75203.1"/>
    </source>
</evidence>
<keyword evidence="3" id="KW-1185">Reference proteome</keyword>
<dbReference type="RefSeq" id="WP_048187684.1">
    <property type="nucleotide sequence ID" value="NZ_CP011097.1"/>
</dbReference>
<evidence type="ECO:0000313" key="3">
    <source>
        <dbReference type="Proteomes" id="UP000266745"/>
    </source>
</evidence>
<keyword evidence="1" id="KW-1133">Transmembrane helix</keyword>
<dbReference type="Proteomes" id="UP000266745">
    <property type="component" value="Chromosome"/>
</dbReference>
<evidence type="ECO:0000256" key="1">
    <source>
        <dbReference type="SAM" id="Phobius"/>
    </source>
</evidence>
<dbReference type="STRING" id="1603555.SU86_001035"/>
<proteinExistence type="predicted"/>
<sequence length="131" mass="15218">MKSKLSMDQIVLFGIGIITNIFITVFGQIIPNAVTGFFREIGGALILVFVFAFAFTWFLKARPHNRPKKYNVIIFDVNSQQIEIDGIRTEFRNHDVAWSFMKQYKADYPMFNFAMVSDGKNSDKKTIFRYI</sequence>
<accession>A0A3G1B5C8</accession>
<dbReference type="AlphaFoldDB" id="A0A3G1B5C8"/>